<dbReference type="PROSITE" id="PS00761">
    <property type="entry name" value="SPASE_I_3"/>
    <property type="match status" value="1"/>
</dbReference>
<name>A0A7W9PI48_9NOCA</name>
<evidence type="ECO:0000256" key="2">
    <source>
        <dbReference type="ARBA" id="ARBA00004401"/>
    </source>
</evidence>
<dbReference type="Gene3D" id="2.10.109.10">
    <property type="entry name" value="Umud Fragment, subunit A"/>
    <property type="match status" value="1"/>
</dbReference>
<comment type="catalytic activity">
    <reaction evidence="1">
        <text>Cleavage of hydrophobic, N-terminal signal or leader sequences from secreted and periplasmic proteins.</text>
        <dbReference type="EC" id="3.4.21.89"/>
    </reaction>
</comment>
<dbReference type="GO" id="GO:0009003">
    <property type="term" value="F:signal peptidase activity"/>
    <property type="evidence" value="ECO:0007669"/>
    <property type="project" value="UniProtKB-EC"/>
</dbReference>
<keyword evidence="7" id="KW-0812">Transmembrane</keyword>
<evidence type="ECO:0000256" key="6">
    <source>
        <dbReference type="PIRSR" id="PIRSR600223-1"/>
    </source>
</evidence>
<comment type="subcellular location">
    <subcellularLocation>
        <location evidence="2">Cell membrane</location>
        <topology evidence="2">Single-pass type II membrane protein</topology>
    </subcellularLocation>
</comment>
<evidence type="ECO:0000313" key="9">
    <source>
        <dbReference type="EMBL" id="MBB5916034.1"/>
    </source>
</evidence>
<dbReference type="SUPFAM" id="SSF51306">
    <property type="entry name" value="LexA/Signal peptidase"/>
    <property type="match status" value="1"/>
</dbReference>
<comment type="similarity">
    <text evidence="3">Belongs to the peptidase S26 family.</text>
</comment>
<dbReference type="Pfam" id="PF10502">
    <property type="entry name" value="Peptidase_S26"/>
    <property type="match status" value="2"/>
</dbReference>
<dbReference type="GO" id="GO:0005886">
    <property type="term" value="C:plasma membrane"/>
    <property type="evidence" value="ECO:0007669"/>
    <property type="project" value="UniProtKB-SubCell"/>
</dbReference>
<feature type="domain" description="Peptidase S26" evidence="8">
    <location>
        <begin position="209"/>
        <end position="246"/>
    </location>
</feature>
<comment type="caution">
    <text evidence="9">The sequence shown here is derived from an EMBL/GenBank/DDBJ whole genome shotgun (WGS) entry which is preliminary data.</text>
</comment>
<dbReference type="GO" id="GO:0004252">
    <property type="term" value="F:serine-type endopeptidase activity"/>
    <property type="evidence" value="ECO:0007669"/>
    <property type="project" value="InterPro"/>
</dbReference>
<keyword evidence="10" id="KW-1185">Reference proteome</keyword>
<dbReference type="InterPro" id="IPR027417">
    <property type="entry name" value="P-loop_NTPase"/>
</dbReference>
<organism evidence="9 10">
    <name type="scientific">Nocardia transvalensis</name>
    <dbReference type="NCBI Taxonomy" id="37333"/>
    <lineage>
        <taxon>Bacteria</taxon>
        <taxon>Bacillati</taxon>
        <taxon>Actinomycetota</taxon>
        <taxon>Actinomycetes</taxon>
        <taxon>Mycobacteriales</taxon>
        <taxon>Nocardiaceae</taxon>
        <taxon>Nocardia</taxon>
    </lineage>
</organism>
<dbReference type="PRINTS" id="PR00727">
    <property type="entry name" value="LEADERPTASE"/>
</dbReference>
<proteinExistence type="inferred from homology"/>
<dbReference type="PANTHER" id="PTHR43390">
    <property type="entry name" value="SIGNAL PEPTIDASE I"/>
    <property type="match status" value="1"/>
</dbReference>
<dbReference type="AlphaFoldDB" id="A0A7W9PI48"/>
<dbReference type="InterPro" id="IPR000223">
    <property type="entry name" value="Pept_S26A_signal_pept_1"/>
</dbReference>
<evidence type="ECO:0000256" key="1">
    <source>
        <dbReference type="ARBA" id="ARBA00000677"/>
    </source>
</evidence>
<keyword evidence="7" id="KW-1133">Transmembrane helix</keyword>
<gene>
    <name evidence="9" type="ORF">BJY24_004946</name>
</gene>
<dbReference type="Gene3D" id="3.40.50.300">
    <property type="entry name" value="P-loop containing nucleotide triphosphate hydrolases"/>
    <property type="match status" value="1"/>
</dbReference>
<keyword evidence="5" id="KW-0378">Hydrolase</keyword>
<dbReference type="RefSeq" id="WP_051161696.1">
    <property type="nucleotide sequence ID" value="NZ_JACHIT010000002.1"/>
</dbReference>
<feature type="active site" evidence="6">
    <location>
        <position position="186"/>
    </location>
</feature>
<evidence type="ECO:0000313" key="10">
    <source>
        <dbReference type="Proteomes" id="UP000540412"/>
    </source>
</evidence>
<evidence type="ECO:0000256" key="4">
    <source>
        <dbReference type="ARBA" id="ARBA00013208"/>
    </source>
</evidence>
<feature type="transmembrane region" description="Helical" evidence="7">
    <location>
        <begin position="71"/>
        <end position="90"/>
    </location>
</feature>
<dbReference type="Proteomes" id="UP000540412">
    <property type="component" value="Unassembled WGS sequence"/>
</dbReference>
<dbReference type="InterPro" id="IPR019533">
    <property type="entry name" value="Peptidase_S26"/>
</dbReference>
<sequence length="263" mass="27334">MRDADMIVVVAEGRIVECGDHAALMAARGHYARLLTVQAAGYRADGHGGEAGRPLVTPSIADGGGVSGQRAAGVVTAALSAATALLLAGYPGWATVFGVVVLILLPALTFSYLVTRTMVTVTVRGTSMEPTYRDHDRVLVRRRSAVVPGQVVVVDGAAFASPGHRQPPLPRRAGPGPVAQRLWAIKRVVAVAGDPVPRTRVPVLARVPENRIPAGKLVVLGDNAAASVDSRKIGYIPADRVLGTVVRRIGGCQAGTHSSREGS</sequence>
<dbReference type="CDD" id="cd06530">
    <property type="entry name" value="S26_SPase_I"/>
    <property type="match status" value="1"/>
</dbReference>
<feature type="active site" evidence="6">
    <location>
        <position position="127"/>
    </location>
</feature>
<evidence type="ECO:0000256" key="3">
    <source>
        <dbReference type="ARBA" id="ARBA00009370"/>
    </source>
</evidence>
<keyword evidence="7" id="KW-0472">Membrane</keyword>
<reference evidence="9 10" key="1">
    <citation type="submission" date="2020-08" db="EMBL/GenBank/DDBJ databases">
        <title>Sequencing the genomes of 1000 actinobacteria strains.</title>
        <authorList>
            <person name="Klenk H.-P."/>
        </authorList>
    </citation>
    <scope>NUCLEOTIDE SEQUENCE [LARGE SCALE GENOMIC DNA]</scope>
    <source>
        <strain evidence="9 10">DSM 43582</strain>
    </source>
</reference>
<evidence type="ECO:0000259" key="8">
    <source>
        <dbReference type="Pfam" id="PF10502"/>
    </source>
</evidence>
<dbReference type="EMBL" id="JACHIT010000002">
    <property type="protein sequence ID" value="MBB5916034.1"/>
    <property type="molecule type" value="Genomic_DNA"/>
</dbReference>
<evidence type="ECO:0000256" key="7">
    <source>
        <dbReference type="SAM" id="Phobius"/>
    </source>
</evidence>
<dbReference type="InterPro" id="IPR036286">
    <property type="entry name" value="LexA/Signal_pep-like_sf"/>
</dbReference>
<dbReference type="EC" id="3.4.21.89" evidence="4"/>
<feature type="transmembrane region" description="Helical" evidence="7">
    <location>
        <begin position="96"/>
        <end position="114"/>
    </location>
</feature>
<accession>A0A7W9PI48</accession>
<dbReference type="PANTHER" id="PTHR43390:SF1">
    <property type="entry name" value="CHLOROPLAST PROCESSING PEPTIDASE"/>
    <property type="match status" value="1"/>
</dbReference>
<dbReference type="GO" id="GO:0006465">
    <property type="term" value="P:signal peptide processing"/>
    <property type="evidence" value="ECO:0007669"/>
    <property type="project" value="InterPro"/>
</dbReference>
<protein>
    <recommendedName>
        <fullName evidence="4">signal peptidase I</fullName>
        <ecNumber evidence="4">3.4.21.89</ecNumber>
    </recommendedName>
</protein>
<dbReference type="InterPro" id="IPR019758">
    <property type="entry name" value="Pept_S26A_signal_pept_1_CS"/>
</dbReference>
<evidence type="ECO:0000256" key="5">
    <source>
        <dbReference type="ARBA" id="ARBA00022801"/>
    </source>
</evidence>
<feature type="domain" description="Peptidase S26" evidence="8">
    <location>
        <begin position="101"/>
        <end position="197"/>
    </location>
</feature>